<evidence type="ECO:0000313" key="1">
    <source>
        <dbReference type="EMBL" id="GGD50074.1"/>
    </source>
</evidence>
<dbReference type="AlphaFoldDB" id="A0A916YL51"/>
<accession>A0A916YL51</accession>
<organism evidence="1 2">
    <name type="scientific">Croceicoccus pelagius</name>
    <dbReference type="NCBI Taxonomy" id="1703341"/>
    <lineage>
        <taxon>Bacteria</taxon>
        <taxon>Pseudomonadati</taxon>
        <taxon>Pseudomonadota</taxon>
        <taxon>Alphaproteobacteria</taxon>
        <taxon>Sphingomonadales</taxon>
        <taxon>Erythrobacteraceae</taxon>
        <taxon>Croceicoccus</taxon>
    </lineage>
</organism>
<evidence type="ECO:0000313" key="2">
    <source>
        <dbReference type="Proteomes" id="UP000598997"/>
    </source>
</evidence>
<dbReference type="Proteomes" id="UP000598997">
    <property type="component" value="Unassembled WGS sequence"/>
</dbReference>
<proteinExistence type="predicted"/>
<gene>
    <name evidence="1" type="ORF">GCM10010989_25490</name>
</gene>
<keyword evidence="2" id="KW-1185">Reference proteome</keyword>
<name>A0A916YL51_9SPHN</name>
<protein>
    <submittedName>
        <fullName evidence="1">Uncharacterized protein</fullName>
    </submittedName>
</protein>
<dbReference type="OrthoDB" id="9964234at2"/>
<comment type="caution">
    <text evidence="1">The sequence shown here is derived from an EMBL/GenBank/DDBJ whole genome shotgun (WGS) entry which is preliminary data.</text>
</comment>
<reference evidence="1 2" key="1">
    <citation type="journal article" date="2014" name="Int. J. Syst. Evol. Microbiol.">
        <title>Complete genome sequence of Corynebacterium casei LMG S-19264T (=DSM 44701T), isolated from a smear-ripened cheese.</title>
        <authorList>
            <consortium name="US DOE Joint Genome Institute (JGI-PGF)"/>
            <person name="Walter F."/>
            <person name="Albersmeier A."/>
            <person name="Kalinowski J."/>
            <person name="Ruckert C."/>
        </authorList>
    </citation>
    <scope>NUCLEOTIDE SEQUENCE [LARGE SCALE GENOMIC DNA]</scope>
    <source>
        <strain evidence="1 2">CGMCC 1.15358</strain>
    </source>
</reference>
<dbReference type="EMBL" id="BMIO01000007">
    <property type="protein sequence ID" value="GGD50074.1"/>
    <property type="molecule type" value="Genomic_DNA"/>
</dbReference>
<dbReference type="RefSeq" id="WP_156521726.1">
    <property type="nucleotide sequence ID" value="NZ_BMIO01000007.1"/>
</dbReference>
<sequence>MTKFSQISSNLTAGLAALAVSLFAISATVSPVDFAAPTAVASDMRA</sequence>